<evidence type="ECO:0000313" key="2">
    <source>
        <dbReference type="EMBL" id="MPC43848.1"/>
    </source>
</evidence>
<keyword evidence="1" id="KW-0812">Transmembrane</keyword>
<gene>
    <name evidence="2" type="ORF">E2C01_037503</name>
</gene>
<keyword evidence="1" id="KW-1133">Transmembrane helix</keyword>
<keyword evidence="3" id="KW-1185">Reference proteome</keyword>
<organism evidence="2 3">
    <name type="scientific">Portunus trituberculatus</name>
    <name type="common">Swimming crab</name>
    <name type="synonym">Neptunus trituberculatus</name>
    <dbReference type="NCBI Taxonomy" id="210409"/>
    <lineage>
        <taxon>Eukaryota</taxon>
        <taxon>Metazoa</taxon>
        <taxon>Ecdysozoa</taxon>
        <taxon>Arthropoda</taxon>
        <taxon>Crustacea</taxon>
        <taxon>Multicrustacea</taxon>
        <taxon>Malacostraca</taxon>
        <taxon>Eumalacostraca</taxon>
        <taxon>Eucarida</taxon>
        <taxon>Decapoda</taxon>
        <taxon>Pleocyemata</taxon>
        <taxon>Brachyura</taxon>
        <taxon>Eubrachyura</taxon>
        <taxon>Portunoidea</taxon>
        <taxon>Portunidae</taxon>
        <taxon>Portuninae</taxon>
        <taxon>Portunus</taxon>
    </lineage>
</organism>
<comment type="caution">
    <text evidence="2">The sequence shown here is derived from an EMBL/GenBank/DDBJ whole genome shotgun (WGS) entry which is preliminary data.</text>
</comment>
<reference evidence="2 3" key="1">
    <citation type="submission" date="2019-05" db="EMBL/GenBank/DDBJ databases">
        <title>Another draft genome of Portunus trituberculatus and its Hox gene families provides insights of decapod evolution.</title>
        <authorList>
            <person name="Jeong J.-H."/>
            <person name="Song I."/>
            <person name="Kim S."/>
            <person name="Choi T."/>
            <person name="Kim D."/>
            <person name="Ryu S."/>
            <person name="Kim W."/>
        </authorList>
    </citation>
    <scope>NUCLEOTIDE SEQUENCE [LARGE SCALE GENOMIC DNA]</scope>
    <source>
        <tissue evidence="2">Muscle</tissue>
    </source>
</reference>
<dbReference type="EMBL" id="VSRR010006015">
    <property type="protein sequence ID" value="MPC43848.1"/>
    <property type="molecule type" value="Genomic_DNA"/>
</dbReference>
<proteinExistence type="predicted"/>
<name>A0A5B7FFT6_PORTR</name>
<keyword evidence="1" id="KW-0472">Membrane</keyword>
<sequence>MIRRGSLHAVPRSLNLEVNISTYKKLRQFTLAWVEAGPPAQARLRAALATPQQVVPETLCSRGTQAVLTPTPPRVPFTCQPPITAPTPTQSSACLPLAAVHAAWECTSCLMPASLGFLPPGARQTAVLQRVFLGVVLALFLLANLCHAGLINKSISLIVTEQQHFSRHDNTLASGWLLALIGRDFTARSAERKAARLIQHCPEQNLGQCFTTISEVPMRQAGVWAVSDGRRGTQAWRRAGLHDGEGKWEGAAGAAF</sequence>
<evidence type="ECO:0000256" key="1">
    <source>
        <dbReference type="SAM" id="Phobius"/>
    </source>
</evidence>
<accession>A0A5B7FFT6</accession>
<evidence type="ECO:0000313" key="3">
    <source>
        <dbReference type="Proteomes" id="UP000324222"/>
    </source>
</evidence>
<protein>
    <submittedName>
        <fullName evidence="2">Uncharacterized protein</fullName>
    </submittedName>
</protein>
<dbReference type="AlphaFoldDB" id="A0A5B7FFT6"/>
<feature type="transmembrane region" description="Helical" evidence="1">
    <location>
        <begin position="131"/>
        <end position="150"/>
    </location>
</feature>
<dbReference type="Proteomes" id="UP000324222">
    <property type="component" value="Unassembled WGS sequence"/>
</dbReference>